<reference evidence="2" key="1">
    <citation type="submission" date="2021-01" db="EMBL/GenBank/DDBJ databases">
        <title>Whole genome shotgun sequence of Actinoplanes siamensis NBRC 109076.</title>
        <authorList>
            <person name="Komaki H."/>
            <person name="Tamura T."/>
        </authorList>
    </citation>
    <scope>NUCLEOTIDE SEQUENCE</scope>
    <source>
        <strain evidence="2">NBRC 109076</strain>
    </source>
</reference>
<evidence type="ECO:0000256" key="1">
    <source>
        <dbReference type="SAM" id="SignalP"/>
    </source>
</evidence>
<feature type="signal peptide" evidence="1">
    <location>
        <begin position="1"/>
        <end position="16"/>
    </location>
</feature>
<dbReference type="AlphaFoldDB" id="A0A919N9Q5"/>
<gene>
    <name evidence="2" type="ORF">Asi03nite_43780</name>
</gene>
<evidence type="ECO:0000313" key="3">
    <source>
        <dbReference type="Proteomes" id="UP000629619"/>
    </source>
</evidence>
<organism evidence="2 3">
    <name type="scientific">Actinoplanes siamensis</name>
    <dbReference type="NCBI Taxonomy" id="1223317"/>
    <lineage>
        <taxon>Bacteria</taxon>
        <taxon>Bacillati</taxon>
        <taxon>Actinomycetota</taxon>
        <taxon>Actinomycetes</taxon>
        <taxon>Micromonosporales</taxon>
        <taxon>Micromonosporaceae</taxon>
        <taxon>Actinoplanes</taxon>
    </lineage>
</organism>
<dbReference type="EMBL" id="BOMW01000041">
    <property type="protein sequence ID" value="GIF06840.1"/>
    <property type="molecule type" value="Genomic_DNA"/>
</dbReference>
<sequence length="169" mass="17435">MSPVLLALLAAGLALPAPPLRFDPSTDTGFVPGAAVRKAFGWSEAVLAAKARGVEFSRGFWTVEKYAATCGGREYPLAYQSEFGRMMLTDQVVRGRGGSLGFRITGSHAGISGVALPWPIGSDCPGHPGLTITRLRLVSTGKGWALTAESGEASRPLLAGGEPATPGPG</sequence>
<keyword evidence="1" id="KW-0732">Signal</keyword>
<keyword evidence="3" id="KW-1185">Reference proteome</keyword>
<evidence type="ECO:0000313" key="2">
    <source>
        <dbReference type="EMBL" id="GIF06840.1"/>
    </source>
</evidence>
<name>A0A919N9Q5_9ACTN</name>
<dbReference type="RefSeq" id="WP_203682270.1">
    <property type="nucleotide sequence ID" value="NZ_BOMW01000041.1"/>
</dbReference>
<comment type="caution">
    <text evidence="2">The sequence shown here is derived from an EMBL/GenBank/DDBJ whole genome shotgun (WGS) entry which is preliminary data.</text>
</comment>
<accession>A0A919N9Q5</accession>
<proteinExistence type="predicted"/>
<protein>
    <submittedName>
        <fullName evidence="2">Uncharacterized protein</fullName>
    </submittedName>
</protein>
<dbReference type="Proteomes" id="UP000629619">
    <property type="component" value="Unassembled WGS sequence"/>
</dbReference>
<feature type="chain" id="PRO_5039637403" evidence="1">
    <location>
        <begin position="17"/>
        <end position="169"/>
    </location>
</feature>